<feature type="compositionally biased region" description="Low complexity" evidence="1">
    <location>
        <begin position="93"/>
        <end position="102"/>
    </location>
</feature>
<evidence type="ECO:0000313" key="3">
    <source>
        <dbReference type="Proteomes" id="UP000799771"/>
    </source>
</evidence>
<protein>
    <submittedName>
        <fullName evidence="2">Uncharacterized protein</fullName>
    </submittedName>
</protein>
<dbReference type="AlphaFoldDB" id="A0A6A6AM27"/>
<dbReference type="RefSeq" id="XP_033527237.1">
    <property type="nucleotide sequence ID" value="XM_033662329.1"/>
</dbReference>
<feature type="region of interest" description="Disordered" evidence="1">
    <location>
        <begin position="89"/>
        <end position="110"/>
    </location>
</feature>
<evidence type="ECO:0000313" key="2">
    <source>
        <dbReference type="EMBL" id="KAF2132850.1"/>
    </source>
</evidence>
<organism evidence="2 3">
    <name type="scientific">Dothidotthia symphoricarpi CBS 119687</name>
    <dbReference type="NCBI Taxonomy" id="1392245"/>
    <lineage>
        <taxon>Eukaryota</taxon>
        <taxon>Fungi</taxon>
        <taxon>Dikarya</taxon>
        <taxon>Ascomycota</taxon>
        <taxon>Pezizomycotina</taxon>
        <taxon>Dothideomycetes</taxon>
        <taxon>Pleosporomycetidae</taxon>
        <taxon>Pleosporales</taxon>
        <taxon>Dothidotthiaceae</taxon>
        <taxon>Dothidotthia</taxon>
    </lineage>
</organism>
<gene>
    <name evidence="2" type="ORF">P153DRAFT_175277</name>
</gene>
<proteinExistence type="predicted"/>
<accession>A0A6A6AM27</accession>
<dbReference type="EMBL" id="ML977500">
    <property type="protein sequence ID" value="KAF2132850.1"/>
    <property type="molecule type" value="Genomic_DNA"/>
</dbReference>
<sequence length="126" mass="13965">MLQLSSHQQTSEQPALSPGRALRTTFRSALSPPPGPRQPEAPREISLDRCLELSPTAAVGFIGHYEFPTVLTSHLFPFGRALLPEPYPRPIGRLSTSRRTSTASGIYSSKESTAHEADRELWIFLH</sequence>
<reference evidence="2" key="1">
    <citation type="journal article" date="2020" name="Stud. Mycol.">
        <title>101 Dothideomycetes genomes: a test case for predicting lifestyles and emergence of pathogens.</title>
        <authorList>
            <person name="Haridas S."/>
            <person name="Albert R."/>
            <person name="Binder M."/>
            <person name="Bloem J."/>
            <person name="Labutti K."/>
            <person name="Salamov A."/>
            <person name="Andreopoulos B."/>
            <person name="Baker S."/>
            <person name="Barry K."/>
            <person name="Bills G."/>
            <person name="Bluhm B."/>
            <person name="Cannon C."/>
            <person name="Castanera R."/>
            <person name="Culley D."/>
            <person name="Daum C."/>
            <person name="Ezra D."/>
            <person name="Gonzalez J."/>
            <person name="Henrissat B."/>
            <person name="Kuo A."/>
            <person name="Liang C."/>
            <person name="Lipzen A."/>
            <person name="Lutzoni F."/>
            <person name="Magnuson J."/>
            <person name="Mondo S."/>
            <person name="Nolan M."/>
            <person name="Ohm R."/>
            <person name="Pangilinan J."/>
            <person name="Park H.-J."/>
            <person name="Ramirez L."/>
            <person name="Alfaro M."/>
            <person name="Sun H."/>
            <person name="Tritt A."/>
            <person name="Yoshinaga Y."/>
            <person name="Zwiers L.-H."/>
            <person name="Turgeon B."/>
            <person name="Goodwin S."/>
            <person name="Spatafora J."/>
            <person name="Crous P."/>
            <person name="Grigoriev I."/>
        </authorList>
    </citation>
    <scope>NUCLEOTIDE SEQUENCE</scope>
    <source>
        <strain evidence="2">CBS 119687</strain>
    </source>
</reference>
<dbReference type="Proteomes" id="UP000799771">
    <property type="component" value="Unassembled WGS sequence"/>
</dbReference>
<name>A0A6A6AM27_9PLEO</name>
<feature type="region of interest" description="Disordered" evidence="1">
    <location>
        <begin position="1"/>
        <end position="44"/>
    </location>
</feature>
<evidence type="ECO:0000256" key="1">
    <source>
        <dbReference type="SAM" id="MobiDB-lite"/>
    </source>
</evidence>
<dbReference type="GeneID" id="54402761"/>
<feature type="compositionally biased region" description="Polar residues" evidence="1">
    <location>
        <begin position="1"/>
        <end position="14"/>
    </location>
</feature>
<keyword evidence="3" id="KW-1185">Reference proteome</keyword>